<accession>A0A1I3VF78</accession>
<gene>
    <name evidence="1" type="ORF">SAMN04488498_101409</name>
</gene>
<protein>
    <recommendedName>
        <fullName evidence="3">Ribbon-helix-helix protein, copG family</fullName>
    </recommendedName>
</protein>
<proteinExistence type="predicted"/>
<sequence length="64" mass="7077">MGEPITFSVRLTHEEDEKLRVAAFLSRLSKGALLRDLLIKHHEQLRAEGKLPLEPSAAGQTEAA</sequence>
<evidence type="ECO:0000313" key="2">
    <source>
        <dbReference type="Proteomes" id="UP000323300"/>
    </source>
</evidence>
<keyword evidence="2" id="KW-1185">Reference proteome</keyword>
<evidence type="ECO:0008006" key="3">
    <source>
        <dbReference type="Google" id="ProtNLM"/>
    </source>
</evidence>
<dbReference type="EMBL" id="FOSL01000001">
    <property type="protein sequence ID" value="SFJ93832.1"/>
    <property type="molecule type" value="Genomic_DNA"/>
</dbReference>
<dbReference type="Proteomes" id="UP000323300">
    <property type="component" value="Unassembled WGS sequence"/>
</dbReference>
<reference evidence="1 2" key="1">
    <citation type="submission" date="2016-10" db="EMBL/GenBank/DDBJ databases">
        <authorList>
            <person name="Varghese N."/>
            <person name="Submissions S."/>
        </authorList>
    </citation>
    <scope>NUCLEOTIDE SEQUENCE [LARGE SCALE GENOMIC DNA]</scope>
    <source>
        <strain evidence="1 2">DSM 21822</strain>
    </source>
</reference>
<name>A0A1I3VF78_9HYPH</name>
<dbReference type="AlphaFoldDB" id="A0A1I3VF78"/>
<organism evidence="1 2">
    <name type="scientific">Neomesorhizobium albiziae</name>
    <dbReference type="NCBI Taxonomy" id="335020"/>
    <lineage>
        <taxon>Bacteria</taxon>
        <taxon>Pseudomonadati</taxon>
        <taxon>Pseudomonadota</taxon>
        <taxon>Alphaproteobacteria</taxon>
        <taxon>Hyphomicrobiales</taxon>
        <taxon>Phyllobacteriaceae</taxon>
        <taxon>Neomesorhizobium</taxon>
    </lineage>
</organism>
<evidence type="ECO:0000313" key="1">
    <source>
        <dbReference type="EMBL" id="SFJ93832.1"/>
    </source>
</evidence>